<dbReference type="PROSITE" id="PS50937">
    <property type="entry name" value="HTH_MERR_2"/>
    <property type="match status" value="2"/>
</dbReference>
<feature type="domain" description="HTH merR-type" evidence="5">
    <location>
        <begin position="120"/>
        <end position="189"/>
    </location>
</feature>
<keyword evidence="4" id="KW-0804">Transcription</keyword>
<dbReference type="InterPro" id="IPR047057">
    <property type="entry name" value="MerR_fam"/>
</dbReference>
<dbReference type="EMBL" id="PISD01000069">
    <property type="protein sequence ID" value="PKG26375.1"/>
    <property type="molecule type" value="Genomic_DNA"/>
</dbReference>
<evidence type="ECO:0000313" key="7">
    <source>
        <dbReference type="Proteomes" id="UP000233343"/>
    </source>
</evidence>
<proteinExistence type="predicted"/>
<dbReference type="Proteomes" id="UP000233343">
    <property type="component" value="Unassembled WGS sequence"/>
</dbReference>
<evidence type="ECO:0000256" key="2">
    <source>
        <dbReference type="ARBA" id="ARBA00023015"/>
    </source>
</evidence>
<evidence type="ECO:0000256" key="1">
    <source>
        <dbReference type="ARBA" id="ARBA00022491"/>
    </source>
</evidence>
<dbReference type="InterPro" id="IPR009061">
    <property type="entry name" value="DNA-bd_dom_put_sf"/>
</dbReference>
<reference evidence="6 7" key="1">
    <citation type="journal article" date="2010" name="Int. J. Syst. Evol. Microbiol.">
        <title>Bacillus horneckiae sp. nov., isolated from a spacecraft-assembly clean room.</title>
        <authorList>
            <person name="Vaishampayan P."/>
            <person name="Probst A."/>
            <person name="Krishnamurthi S."/>
            <person name="Ghosh S."/>
            <person name="Osman S."/>
            <person name="McDowall A."/>
            <person name="Ruckmani A."/>
            <person name="Mayilraj S."/>
            <person name="Venkateswaran K."/>
        </authorList>
    </citation>
    <scope>NUCLEOTIDE SEQUENCE [LARGE SCALE GENOMIC DNA]</scope>
    <source>
        <strain evidence="7">1PO1SC</strain>
    </source>
</reference>
<gene>
    <name evidence="6" type="ORF">CWS20_24480</name>
</gene>
<dbReference type="GO" id="GO:0003677">
    <property type="term" value="F:DNA binding"/>
    <property type="evidence" value="ECO:0007669"/>
    <property type="project" value="UniProtKB-KW"/>
</dbReference>
<dbReference type="SUPFAM" id="SSF46955">
    <property type="entry name" value="Putative DNA-binding domain"/>
    <property type="match status" value="2"/>
</dbReference>
<evidence type="ECO:0000256" key="3">
    <source>
        <dbReference type="ARBA" id="ARBA00023125"/>
    </source>
</evidence>
<evidence type="ECO:0000259" key="5">
    <source>
        <dbReference type="PROSITE" id="PS50937"/>
    </source>
</evidence>
<dbReference type="RefSeq" id="WP_066190294.1">
    <property type="nucleotide sequence ID" value="NZ_JARMMB010000011.1"/>
</dbReference>
<dbReference type="CDD" id="cd04772">
    <property type="entry name" value="HTH_TioE_rpt1"/>
    <property type="match status" value="1"/>
</dbReference>
<organism evidence="6 7">
    <name type="scientific">Cytobacillus horneckiae</name>
    <dbReference type="NCBI Taxonomy" id="549687"/>
    <lineage>
        <taxon>Bacteria</taxon>
        <taxon>Bacillati</taxon>
        <taxon>Bacillota</taxon>
        <taxon>Bacilli</taxon>
        <taxon>Bacillales</taxon>
        <taxon>Bacillaceae</taxon>
        <taxon>Cytobacillus</taxon>
    </lineage>
</organism>
<dbReference type="PANTHER" id="PTHR30204">
    <property type="entry name" value="REDOX-CYCLING DRUG-SENSING TRANSCRIPTIONAL ACTIVATOR SOXR"/>
    <property type="match status" value="1"/>
</dbReference>
<dbReference type="InterPro" id="IPR000551">
    <property type="entry name" value="MerR-type_HTH_dom"/>
</dbReference>
<accession>A0A2N0ZA34</accession>
<sequence length="237" mass="27595">MKYKPIEIARALQISTNSLRNYENWGIVPPPERMANGYRIYTDVHLAYFKCIRAMFPGYGVELTKKVMIHLQNEELADALWLVNQAQSKLHNDKVMADKTIKILETDSLEDMDVRGKPKWLTIGEVSNETSVPSSAIRHWEKEGLITPSRDKESGYRIYKRSHIRQIMIIRTLRTAVYSLDIIKEIIKELDHNNIEQARKIARNSITYLNKINQNQLKGAYFLYRLCEQLKIIDSNG</sequence>
<keyword evidence="1" id="KW-0678">Repressor</keyword>
<dbReference type="Pfam" id="PF13411">
    <property type="entry name" value="MerR_1"/>
    <property type="match status" value="2"/>
</dbReference>
<dbReference type="PANTHER" id="PTHR30204:SF69">
    <property type="entry name" value="MERR-FAMILY TRANSCRIPTIONAL REGULATOR"/>
    <property type="match status" value="1"/>
</dbReference>
<keyword evidence="2" id="KW-0805">Transcription regulation</keyword>
<dbReference type="GO" id="GO:0003700">
    <property type="term" value="F:DNA-binding transcription factor activity"/>
    <property type="evidence" value="ECO:0007669"/>
    <property type="project" value="InterPro"/>
</dbReference>
<keyword evidence="7" id="KW-1185">Reference proteome</keyword>
<feature type="domain" description="HTH merR-type" evidence="5">
    <location>
        <begin position="2"/>
        <end position="56"/>
    </location>
</feature>
<dbReference type="SMART" id="SM00422">
    <property type="entry name" value="HTH_MERR"/>
    <property type="match status" value="2"/>
</dbReference>
<name>A0A2N0ZA34_9BACI</name>
<evidence type="ECO:0000256" key="4">
    <source>
        <dbReference type="ARBA" id="ARBA00023163"/>
    </source>
</evidence>
<protein>
    <submittedName>
        <fullName evidence="6">Transcriptional regulator</fullName>
    </submittedName>
</protein>
<comment type="caution">
    <text evidence="6">The sequence shown here is derived from an EMBL/GenBank/DDBJ whole genome shotgun (WGS) entry which is preliminary data.</text>
</comment>
<dbReference type="Gene3D" id="1.10.1660.10">
    <property type="match status" value="2"/>
</dbReference>
<keyword evidence="3" id="KW-0238">DNA-binding</keyword>
<dbReference type="AlphaFoldDB" id="A0A2N0ZA34"/>
<evidence type="ECO:0000313" key="6">
    <source>
        <dbReference type="EMBL" id="PKG26375.1"/>
    </source>
</evidence>